<feature type="transmembrane region" description="Helical" evidence="1">
    <location>
        <begin position="64"/>
        <end position="81"/>
    </location>
</feature>
<keyword evidence="1" id="KW-0812">Transmembrane</keyword>
<accession>A0A6C0I7B0</accession>
<dbReference type="EMBL" id="MN740125">
    <property type="protein sequence ID" value="QHT88881.1"/>
    <property type="molecule type" value="Genomic_DNA"/>
</dbReference>
<feature type="transmembrane region" description="Helical" evidence="1">
    <location>
        <begin position="141"/>
        <end position="163"/>
    </location>
</feature>
<proteinExistence type="predicted"/>
<dbReference type="AlphaFoldDB" id="A0A6C0I7B0"/>
<keyword evidence="1" id="KW-1133">Transmembrane helix</keyword>
<reference evidence="2" key="1">
    <citation type="journal article" date="2020" name="Nature">
        <title>Giant virus diversity and host interactions through global metagenomics.</title>
        <authorList>
            <person name="Schulz F."/>
            <person name="Roux S."/>
            <person name="Paez-Espino D."/>
            <person name="Jungbluth S."/>
            <person name="Walsh D.A."/>
            <person name="Denef V.J."/>
            <person name="McMahon K.D."/>
            <person name="Konstantinidis K.T."/>
            <person name="Eloe-Fadrosh E.A."/>
            <person name="Kyrpides N.C."/>
            <person name="Woyke T."/>
        </authorList>
    </citation>
    <scope>NUCLEOTIDE SEQUENCE</scope>
    <source>
        <strain evidence="2">GVMAG-M-3300023184-51</strain>
    </source>
</reference>
<evidence type="ECO:0000256" key="1">
    <source>
        <dbReference type="SAM" id="Phobius"/>
    </source>
</evidence>
<organism evidence="2">
    <name type="scientific">viral metagenome</name>
    <dbReference type="NCBI Taxonomy" id="1070528"/>
    <lineage>
        <taxon>unclassified sequences</taxon>
        <taxon>metagenomes</taxon>
        <taxon>organismal metagenomes</taxon>
    </lineage>
</organism>
<keyword evidence="1" id="KW-0472">Membrane</keyword>
<evidence type="ECO:0000313" key="2">
    <source>
        <dbReference type="EMBL" id="QHT88881.1"/>
    </source>
</evidence>
<protein>
    <submittedName>
        <fullName evidence="2">Uncharacterized protein</fullName>
    </submittedName>
</protein>
<name>A0A6C0I7B0_9ZZZZ</name>
<sequence length="188" mass="22812">MEQCFLEQELAELEKIKENKFINEESEEQKEEVCIYEPCQYNYLWYTSWLFLTSTFYSIYQAKYAFAIWPGGIFITSLNYWKKPRYNTWERTLDVGYVYSSIAYNFFRGVGCQNSYKFYLYFWIAFVCYLLSNYNHRQKRLYISALLHSMVHLFGNISTIYLYSGEIHDAWDNPITQRFFLICENLVD</sequence>